<evidence type="ECO:0000313" key="3">
    <source>
        <dbReference type="EMBL" id="QRC97178.1"/>
    </source>
</evidence>
<dbReference type="Pfam" id="PF14832">
    <property type="entry name" value="Tautomerase_3"/>
    <property type="match status" value="1"/>
</dbReference>
<reference evidence="4" key="1">
    <citation type="journal article" date="2021" name="BMC Genomics">
        <title>Chromosome-level genome assembly and manually-curated proteome of model necrotroph Parastagonospora nodorum Sn15 reveals a genome-wide trove of candidate effector homologs, and redundancy of virulence-related functions within an accessory chromosome.</title>
        <authorList>
            <person name="Bertazzoni S."/>
            <person name="Jones D.A.B."/>
            <person name="Phan H.T."/>
            <person name="Tan K.-C."/>
            <person name="Hane J.K."/>
        </authorList>
    </citation>
    <scope>NUCLEOTIDE SEQUENCE [LARGE SCALE GENOMIC DNA]</scope>
    <source>
        <strain evidence="4">SN15 / ATCC MYA-4574 / FGSC 10173)</strain>
    </source>
</reference>
<evidence type="ECO:0000259" key="2">
    <source>
        <dbReference type="Pfam" id="PF14832"/>
    </source>
</evidence>
<gene>
    <name evidence="3" type="ORF">JI435_139450</name>
</gene>
<organism evidence="3 4">
    <name type="scientific">Phaeosphaeria nodorum (strain SN15 / ATCC MYA-4574 / FGSC 10173)</name>
    <name type="common">Glume blotch fungus</name>
    <name type="synonym">Parastagonospora nodorum</name>
    <dbReference type="NCBI Taxonomy" id="321614"/>
    <lineage>
        <taxon>Eukaryota</taxon>
        <taxon>Fungi</taxon>
        <taxon>Dikarya</taxon>
        <taxon>Ascomycota</taxon>
        <taxon>Pezizomycotina</taxon>
        <taxon>Dothideomycetes</taxon>
        <taxon>Pleosporomycetidae</taxon>
        <taxon>Pleosporales</taxon>
        <taxon>Pleosporineae</taxon>
        <taxon>Phaeosphaeriaceae</taxon>
        <taxon>Parastagonospora</taxon>
    </lineage>
</organism>
<dbReference type="OrthoDB" id="9981319at2759"/>
<dbReference type="AlphaFoldDB" id="A0A7U2F1Y6"/>
<dbReference type="VEuPathDB" id="FungiDB:JI435_139450"/>
<keyword evidence="4" id="KW-1185">Reference proteome</keyword>
<proteinExistence type="predicted"/>
<sequence>MPHYMVYHSCDISQQQYQAFASALTKLHCDLFSAPSAFVNITFLPSPSSSSTSTSSPTVHTFVGAHSHPTNFIHAHLRPRGPSNAPKLHTLVTTTMALWSEHIGTDSGRLDDVKALHNVFIFEDLVAGAEQGFVVPRAGGEGEWARENMGEFERREREGDEGMGRLVGELKAKMGE</sequence>
<feature type="region of interest" description="Disordered" evidence="1">
    <location>
        <begin position="152"/>
        <end position="176"/>
    </location>
</feature>
<dbReference type="Proteomes" id="UP000663193">
    <property type="component" value="Chromosome 7"/>
</dbReference>
<evidence type="ECO:0000256" key="1">
    <source>
        <dbReference type="SAM" id="MobiDB-lite"/>
    </source>
</evidence>
<dbReference type="EMBL" id="CP069029">
    <property type="protein sequence ID" value="QRC97178.1"/>
    <property type="molecule type" value="Genomic_DNA"/>
</dbReference>
<name>A0A7U2F1Y6_PHANO</name>
<dbReference type="OMA" id="MVTFTPM"/>
<evidence type="ECO:0000313" key="4">
    <source>
        <dbReference type="Proteomes" id="UP000663193"/>
    </source>
</evidence>
<feature type="domain" description="Tautomerase cis-CaaD-like" evidence="2">
    <location>
        <begin position="1"/>
        <end position="148"/>
    </location>
</feature>
<dbReference type="InterPro" id="IPR014347">
    <property type="entry name" value="Tautomerase/MIF_sf"/>
</dbReference>
<dbReference type="InterPro" id="IPR028116">
    <property type="entry name" value="Cis-CaaD-like"/>
</dbReference>
<accession>A0A7U2F1Y6</accession>
<dbReference type="Gene3D" id="3.30.429.10">
    <property type="entry name" value="Macrophage Migration Inhibitory Factor"/>
    <property type="match status" value="1"/>
</dbReference>
<protein>
    <recommendedName>
        <fullName evidence="2">Tautomerase cis-CaaD-like domain-containing protein</fullName>
    </recommendedName>
</protein>